<protein>
    <submittedName>
        <fullName evidence="3">Uncharacterized protein</fullName>
    </submittedName>
</protein>
<feature type="compositionally biased region" description="Polar residues" evidence="1">
    <location>
        <begin position="145"/>
        <end position="155"/>
    </location>
</feature>
<organism evidence="3 4">
    <name type="scientific">Pyricularia oryzae</name>
    <name type="common">Rice blast fungus</name>
    <name type="synonym">Magnaporthe oryzae</name>
    <dbReference type="NCBI Taxonomy" id="318829"/>
    <lineage>
        <taxon>Eukaryota</taxon>
        <taxon>Fungi</taxon>
        <taxon>Dikarya</taxon>
        <taxon>Ascomycota</taxon>
        <taxon>Pezizomycotina</taxon>
        <taxon>Sordariomycetes</taxon>
        <taxon>Sordariomycetidae</taxon>
        <taxon>Magnaporthales</taxon>
        <taxon>Pyriculariaceae</taxon>
        <taxon>Pyricularia</taxon>
    </lineage>
</organism>
<proteinExistence type="predicted"/>
<feature type="region of interest" description="Disordered" evidence="1">
    <location>
        <begin position="134"/>
        <end position="165"/>
    </location>
</feature>
<keyword evidence="2" id="KW-1133">Transmembrane helix</keyword>
<dbReference type="EMBL" id="CP034204">
    <property type="protein sequence ID" value="QBZ53520.1"/>
    <property type="molecule type" value="Genomic_DNA"/>
</dbReference>
<keyword evidence="2" id="KW-0472">Membrane</keyword>
<dbReference type="Proteomes" id="UP000294847">
    <property type="component" value="Chromosome 1"/>
</dbReference>
<reference evidence="3 4" key="1">
    <citation type="journal article" date="2019" name="Mol. Biol. Evol.">
        <title>Blast fungal genomes show frequent chromosomal changes, gene gains and losses, and effector gene turnover.</title>
        <authorList>
            <person name="Gomez Luciano L.B."/>
            <person name="Jason Tsai I."/>
            <person name="Chuma I."/>
            <person name="Tosa Y."/>
            <person name="Chen Y.H."/>
            <person name="Li J.Y."/>
            <person name="Li M.Y."/>
            <person name="Jade Lu M.Y."/>
            <person name="Nakayashiki H."/>
            <person name="Li W.H."/>
        </authorList>
    </citation>
    <scope>NUCLEOTIDE SEQUENCE [LARGE SCALE GENOMIC DNA]</scope>
    <source>
        <strain evidence="3">MZ5-1-6</strain>
    </source>
</reference>
<sequence>MTYSIEQISFTQSVIGIIVFVLFVGYTILYGTEEREERDLQAGRPLLREGTMELAHNHQQREQEVPNFRLGEAANEDRRNRIFLRSHIHAVFACVQNCQQPYGCRYTEQRRARDLEVELPHECCSAKISGLVSSQDSDTASTSSGNDWSTTTFASGTVTPGTPVTPVAQMTTTLLEFPGNRYHSSLSFLDDYGVDELE</sequence>
<name>A0A4P7N139_PYROR</name>
<evidence type="ECO:0000313" key="4">
    <source>
        <dbReference type="Proteomes" id="UP000294847"/>
    </source>
</evidence>
<evidence type="ECO:0000256" key="1">
    <source>
        <dbReference type="SAM" id="MobiDB-lite"/>
    </source>
</evidence>
<accession>A0A4P7N139</accession>
<gene>
    <name evidence="3" type="ORF">PoMZ_09207</name>
</gene>
<feature type="compositionally biased region" description="Low complexity" evidence="1">
    <location>
        <begin position="156"/>
        <end position="165"/>
    </location>
</feature>
<evidence type="ECO:0000313" key="3">
    <source>
        <dbReference type="EMBL" id="QBZ53520.1"/>
    </source>
</evidence>
<feature type="compositionally biased region" description="Low complexity" evidence="1">
    <location>
        <begin position="134"/>
        <end position="144"/>
    </location>
</feature>
<dbReference type="AlphaFoldDB" id="A0A4P7N139"/>
<evidence type="ECO:0000256" key="2">
    <source>
        <dbReference type="SAM" id="Phobius"/>
    </source>
</evidence>
<feature type="transmembrane region" description="Helical" evidence="2">
    <location>
        <begin position="12"/>
        <end position="31"/>
    </location>
</feature>
<keyword evidence="2" id="KW-0812">Transmembrane</keyword>